<dbReference type="GO" id="GO:0005852">
    <property type="term" value="C:eukaryotic translation initiation factor 3 complex"/>
    <property type="evidence" value="ECO:0007669"/>
    <property type="project" value="UniProtKB-UniRule"/>
</dbReference>
<dbReference type="InterPro" id="IPR027524">
    <property type="entry name" value="eIF3h"/>
</dbReference>
<dbReference type="EMBL" id="KV454408">
    <property type="protein sequence ID" value="ODQ66205.1"/>
    <property type="molecule type" value="Genomic_DNA"/>
</dbReference>
<proteinExistence type="inferred from homology"/>
<keyword evidence="1 4" id="KW-0963">Cytoplasm</keyword>
<dbReference type="AlphaFoldDB" id="A0A1E3PLA8"/>
<comment type="subcellular location">
    <subcellularLocation>
        <location evidence="4">Cytoplasm</location>
    </subcellularLocation>
</comment>
<dbReference type="GO" id="GO:0008237">
    <property type="term" value="F:metallopeptidase activity"/>
    <property type="evidence" value="ECO:0007669"/>
    <property type="project" value="InterPro"/>
</dbReference>
<dbReference type="InterPro" id="IPR000555">
    <property type="entry name" value="JAMM/MPN+_dom"/>
</dbReference>
<comment type="similarity">
    <text evidence="4">Belongs to the eIF-3 subunit H family.</text>
</comment>
<evidence type="ECO:0000259" key="5">
    <source>
        <dbReference type="PROSITE" id="PS50249"/>
    </source>
</evidence>
<dbReference type="GO" id="GO:0003743">
    <property type="term" value="F:translation initiation factor activity"/>
    <property type="evidence" value="ECO:0007669"/>
    <property type="project" value="UniProtKB-UniRule"/>
</dbReference>
<accession>A0A1E3PLA8</accession>
<comment type="subunit">
    <text evidence="4">Component of the eukaryotic translation initiation factor 3 (eIF-3) complex.</text>
</comment>
<evidence type="ECO:0000256" key="2">
    <source>
        <dbReference type="ARBA" id="ARBA00022540"/>
    </source>
</evidence>
<dbReference type="Pfam" id="PF19445">
    <property type="entry name" value="eIF3h_C"/>
    <property type="match status" value="1"/>
</dbReference>
<dbReference type="GO" id="GO:0016282">
    <property type="term" value="C:eukaryotic 43S preinitiation complex"/>
    <property type="evidence" value="ECO:0007669"/>
    <property type="project" value="UniProtKB-UniRule"/>
</dbReference>
<dbReference type="PROSITE" id="PS50249">
    <property type="entry name" value="MPN"/>
    <property type="match status" value="1"/>
</dbReference>
<evidence type="ECO:0000256" key="3">
    <source>
        <dbReference type="ARBA" id="ARBA00022917"/>
    </source>
</evidence>
<dbReference type="STRING" id="857566.A0A1E3PLA8"/>
<dbReference type="HAMAP" id="MF_03007">
    <property type="entry name" value="eIF3h"/>
    <property type="match status" value="1"/>
</dbReference>
<comment type="function">
    <text evidence="4">Component of the eukaryotic translation initiation factor 3 (eIF-3) complex, which is involved in protein synthesis of a specialized repertoire of mRNAs and, together with other initiation factors, stimulates binding of mRNA and methionyl-tRNAi to the 40S ribosome. The eIF-3 complex specifically targets and initiates translation of a subset of mRNAs involved in cell proliferation.</text>
</comment>
<dbReference type="Pfam" id="PF01398">
    <property type="entry name" value="JAB"/>
    <property type="match status" value="1"/>
</dbReference>
<dbReference type="Proteomes" id="UP000095009">
    <property type="component" value="Unassembled WGS sequence"/>
</dbReference>
<dbReference type="OrthoDB" id="10265695at2759"/>
<reference evidence="6 7" key="1">
    <citation type="journal article" date="2016" name="Proc. Natl. Acad. Sci. U.S.A.">
        <title>Comparative genomics of biotechnologically important yeasts.</title>
        <authorList>
            <person name="Riley R."/>
            <person name="Haridas S."/>
            <person name="Wolfe K.H."/>
            <person name="Lopes M.R."/>
            <person name="Hittinger C.T."/>
            <person name="Goeker M."/>
            <person name="Salamov A.A."/>
            <person name="Wisecaver J.H."/>
            <person name="Long T.M."/>
            <person name="Calvey C.H."/>
            <person name="Aerts A.L."/>
            <person name="Barry K.W."/>
            <person name="Choi C."/>
            <person name="Clum A."/>
            <person name="Coughlan A.Y."/>
            <person name="Deshpande S."/>
            <person name="Douglass A.P."/>
            <person name="Hanson S.J."/>
            <person name="Klenk H.-P."/>
            <person name="LaButti K.M."/>
            <person name="Lapidus A."/>
            <person name="Lindquist E.A."/>
            <person name="Lipzen A.M."/>
            <person name="Meier-Kolthoff J.P."/>
            <person name="Ohm R.A."/>
            <person name="Otillar R.P."/>
            <person name="Pangilinan J.L."/>
            <person name="Peng Y."/>
            <person name="Rokas A."/>
            <person name="Rosa C.A."/>
            <person name="Scheuner C."/>
            <person name="Sibirny A.A."/>
            <person name="Slot J.C."/>
            <person name="Stielow J.B."/>
            <person name="Sun H."/>
            <person name="Kurtzman C.P."/>
            <person name="Blackwell M."/>
            <person name="Grigoriev I.V."/>
            <person name="Jeffries T.W."/>
        </authorList>
    </citation>
    <scope>NUCLEOTIDE SEQUENCE [LARGE SCALE GENOMIC DNA]</scope>
    <source>
        <strain evidence="6 7">DSM 6958</strain>
    </source>
</reference>
<dbReference type="CDD" id="cd08065">
    <property type="entry name" value="MPN_eIF3h"/>
    <property type="match status" value="1"/>
</dbReference>
<feature type="domain" description="MPN" evidence="5">
    <location>
        <begin position="10"/>
        <end position="150"/>
    </location>
</feature>
<protein>
    <recommendedName>
        <fullName evidence="4">Eukaryotic translation initiation factor 3 subunit H</fullName>
        <shortName evidence="4">eIF3h</shortName>
    </recommendedName>
</protein>
<organism evidence="6 7">
    <name type="scientific">Nadsonia fulvescens var. elongata DSM 6958</name>
    <dbReference type="NCBI Taxonomy" id="857566"/>
    <lineage>
        <taxon>Eukaryota</taxon>
        <taxon>Fungi</taxon>
        <taxon>Dikarya</taxon>
        <taxon>Ascomycota</taxon>
        <taxon>Saccharomycotina</taxon>
        <taxon>Dipodascomycetes</taxon>
        <taxon>Dipodascales</taxon>
        <taxon>Dipodascales incertae sedis</taxon>
        <taxon>Nadsonia</taxon>
    </lineage>
</organism>
<evidence type="ECO:0000256" key="1">
    <source>
        <dbReference type="ARBA" id="ARBA00022490"/>
    </source>
</evidence>
<evidence type="ECO:0000313" key="6">
    <source>
        <dbReference type="EMBL" id="ODQ66205.1"/>
    </source>
</evidence>
<dbReference type="GO" id="GO:0033290">
    <property type="term" value="C:eukaryotic 48S preinitiation complex"/>
    <property type="evidence" value="ECO:0007669"/>
    <property type="project" value="UniProtKB-UniRule"/>
</dbReference>
<dbReference type="GO" id="GO:0001732">
    <property type="term" value="P:formation of cytoplasmic translation initiation complex"/>
    <property type="evidence" value="ECO:0007669"/>
    <property type="project" value="UniProtKB-UniRule"/>
</dbReference>
<dbReference type="Gene3D" id="3.40.140.10">
    <property type="entry name" value="Cytidine Deaminase, domain 2"/>
    <property type="match status" value="1"/>
</dbReference>
<dbReference type="InterPro" id="IPR050242">
    <property type="entry name" value="JAMM_MPN+_peptidase_M67A"/>
</dbReference>
<gene>
    <name evidence="6" type="ORF">NADFUDRAFT_45742</name>
</gene>
<dbReference type="PANTHER" id="PTHR10410">
    <property type="entry name" value="EUKARYOTIC TRANSLATION INITIATION FACTOR 3 -RELATED"/>
    <property type="match status" value="1"/>
</dbReference>
<dbReference type="SMART" id="SM00232">
    <property type="entry name" value="JAB_MPN"/>
    <property type="match status" value="1"/>
</dbReference>
<name>A0A1E3PLA8_9ASCO</name>
<keyword evidence="2 4" id="KW-0396">Initiation factor</keyword>
<keyword evidence="7" id="KW-1185">Reference proteome</keyword>
<sequence length="332" mass="37665">MDAKPLATKVVVDSSVVLHIVKHASEAAPYQACGQLLGLDNQDILEVTHGFNLPVSNSFYDSNDSATLRTKAINKYIGDMVEQLKEVKVDANTVGFYQCTHLGKFINHVVIDNLYAYQKENPEAVVLVYDLSKTVYASFSFKAYRLSPAFIAVKKSGKFSTKNLVEKELSYHDILEEVPVEIHNSHLVTLLLQNLSTQQPESSFTLNSTFNSLDITIDPYLEKTMESIFDSIDDFHYDQGNYNYYQRQLAREQSKISQWQQKRKAENHVRQQKGEAPLPLDNYGKLFKLPEEPSRLENLLISAQLDKYCTQIEEFGATVSSKLFATQKSLEA</sequence>
<evidence type="ECO:0000256" key="4">
    <source>
        <dbReference type="HAMAP-Rule" id="MF_03007"/>
    </source>
</evidence>
<dbReference type="InterPro" id="IPR045810">
    <property type="entry name" value="eIF3h_C"/>
</dbReference>
<dbReference type="InterPro" id="IPR037518">
    <property type="entry name" value="MPN"/>
</dbReference>
<keyword evidence="3 4" id="KW-0648">Protein biosynthesis</keyword>
<evidence type="ECO:0000313" key="7">
    <source>
        <dbReference type="Proteomes" id="UP000095009"/>
    </source>
</evidence>